<dbReference type="HOGENOM" id="CLU_3154227_0_0_9"/>
<reference evidence="1 2" key="1">
    <citation type="submission" date="2011-09" db="EMBL/GenBank/DDBJ databases">
        <authorList>
            <person name="Weinstock G."/>
            <person name="Sodergren E."/>
            <person name="Clifton S."/>
            <person name="Fulton L."/>
            <person name="Fulton B."/>
            <person name="Courtney L."/>
            <person name="Fronick C."/>
            <person name="Harrison M."/>
            <person name="Strong C."/>
            <person name="Farmer C."/>
            <person name="Delahaunty K."/>
            <person name="Markovic C."/>
            <person name="Hall O."/>
            <person name="Minx P."/>
            <person name="Tomlinson C."/>
            <person name="Mitreva M."/>
            <person name="Hou S."/>
            <person name="Chen J."/>
            <person name="Wollam A."/>
            <person name="Pepin K.H."/>
            <person name="Johnson M."/>
            <person name="Bhonagiri V."/>
            <person name="Zhang X."/>
            <person name="Suruliraj S."/>
            <person name="Warren W."/>
            <person name="Chinwalla A."/>
            <person name="Mardis E.R."/>
            <person name="Wilson R.K."/>
        </authorList>
    </citation>
    <scope>NUCLEOTIDE SEQUENCE [LARGE SCALE GENOMIC DNA]</scope>
    <source>
        <strain evidence="1 2">F0439</strain>
    </source>
</reference>
<dbReference type="AlphaFoldDB" id="G9ZTQ4"/>
<comment type="caution">
    <text evidence="1">The sequence shown here is derived from an EMBL/GenBank/DDBJ whole genome shotgun (WGS) entry which is preliminary data.</text>
</comment>
<gene>
    <name evidence="1" type="ORF">HMPREF9103_03138</name>
</gene>
<dbReference type="EMBL" id="AGEY01000211">
    <property type="protein sequence ID" value="EHL95166.1"/>
    <property type="molecule type" value="Genomic_DNA"/>
</dbReference>
<accession>G9ZTQ4</accession>
<dbReference type="Proteomes" id="UP000004625">
    <property type="component" value="Unassembled WGS sequence"/>
</dbReference>
<keyword evidence="2" id="KW-1185">Reference proteome</keyword>
<sequence length="48" mass="5659">MPLPLIVLIQLSFSALTKRKSTIVIFTNFLQLARQLTVYLRTIIKWLR</sequence>
<evidence type="ECO:0000313" key="2">
    <source>
        <dbReference type="Proteomes" id="UP000004625"/>
    </source>
</evidence>
<name>G9ZTQ4_9LACO</name>
<protein>
    <submittedName>
        <fullName evidence="1">Uncharacterized protein</fullName>
    </submittedName>
</protein>
<dbReference type="STRING" id="797515.HMPREF9103_03138"/>
<organism evidence="1 2">
    <name type="scientific">Lentilactobacillus parafarraginis F0439</name>
    <dbReference type="NCBI Taxonomy" id="797515"/>
    <lineage>
        <taxon>Bacteria</taxon>
        <taxon>Bacillati</taxon>
        <taxon>Bacillota</taxon>
        <taxon>Bacilli</taxon>
        <taxon>Lactobacillales</taxon>
        <taxon>Lactobacillaceae</taxon>
        <taxon>Lentilactobacillus</taxon>
    </lineage>
</organism>
<evidence type="ECO:0000313" key="1">
    <source>
        <dbReference type="EMBL" id="EHL95166.1"/>
    </source>
</evidence>
<proteinExistence type="predicted"/>